<dbReference type="PANTHER" id="PTHR18895">
    <property type="entry name" value="HEMK METHYLTRANSFERASE"/>
    <property type="match status" value="1"/>
</dbReference>
<accession>A0A078MN63</accession>
<dbReference type="InterPro" id="IPR050320">
    <property type="entry name" value="N5-glutamine_MTase"/>
</dbReference>
<dbReference type="AlphaFoldDB" id="A0A078MN63"/>
<dbReference type="CDD" id="cd02440">
    <property type="entry name" value="AdoMet_MTases"/>
    <property type="match status" value="1"/>
</dbReference>
<name>A0A078MN63_9MICC</name>
<reference evidence="2" key="1">
    <citation type="submission" date="2014-07" db="EMBL/GenBank/DDBJ databases">
        <authorList>
            <person name="Urmite Genomes Urmite Genomes"/>
        </authorList>
    </citation>
    <scope>NUCLEOTIDE SEQUENCE</scope>
    <source>
        <strain evidence="2">11W110_air</strain>
    </source>
</reference>
<proteinExistence type="predicted"/>
<dbReference type="SUPFAM" id="SSF53335">
    <property type="entry name" value="S-adenosyl-L-methionine-dependent methyltransferases"/>
    <property type="match status" value="1"/>
</dbReference>
<dbReference type="GO" id="GO:0008168">
    <property type="term" value="F:methyltransferase activity"/>
    <property type="evidence" value="ECO:0007669"/>
    <property type="project" value="UniProtKB-KW"/>
</dbReference>
<dbReference type="PANTHER" id="PTHR18895:SF74">
    <property type="entry name" value="MTRF1L RELEASE FACTOR GLUTAMINE METHYLTRANSFERASE"/>
    <property type="match status" value="1"/>
</dbReference>
<feature type="domain" description="Methyltransferase" evidence="1">
    <location>
        <begin position="98"/>
        <end position="183"/>
    </location>
</feature>
<evidence type="ECO:0000313" key="2">
    <source>
        <dbReference type="EMBL" id="CEA07704.1"/>
    </source>
</evidence>
<dbReference type="Pfam" id="PF13649">
    <property type="entry name" value="Methyltransf_25"/>
    <property type="match status" value="1"/>
</dbReference>
<sequence length="186" mass="19428">MENLDPASLVAPLRRAGCVFAEEEARVLAGHAASGPELEAMLERRTGGEPLEHIVGWCAFFGLRPVVAPGVFVPRRRTEFLAEGTVRALAGRTGANLVELCCGTGAVAMAAMARAAPGCLASVHAVDILPAAVASARRNLPDAVVLEGDLWQALPHGLRGRVDVAVANAPYVPTARLPTLPQEARS</sequence>
<dbReference type="Gene3D" id="3.40.50.150">
    <property type="entry name" value="Vaccinia Virus protein VP39"/>
    <property type="match status" value="1"/>
</dbReference>
<dbReference type="EMBL" id="LN483070">
    <property type="protein sequence ID" value="CEA07704.1"/>
    <property type="molecule type" value="Genomic_DNA"/>
</dbReference>
<dbReference type="InterPro" id="IPR029063">
    <property type="entry name" value="SAM-dependent_MTases_sf"/>
</dbReference>
<organism evidence="2">
    <name type="scientific">Arthrobacter saudimassiliensis</name>
    <dbReference type="NCBI Taxonomy" id="1461584"/>
    <lineage>
        <taxon>Bacteria</taxon>
        <taxon>Bacillati</taxon>
        <taxon>Actinomycetota</taxon>
        <taxon>Actinomycetes</taxon>
        <taxon>Micrococcales</taxon>
        <taxon>Micrococcaceae</taxon>
        <taxon>Arthrobacter</taxon>
    </lineage>
</organism>
<protein>
    <submittedName>
        <fullName evidence="2">Release factor glutamine methyltransferase</fullName>
    </submittedName>
</protein>
<keyword evidence="2" id="KW-0808">Transferase</keyword>
<dbReference type="InterPro" id="IPR041698">
    <property type="entry name" value="Methyltransf_25"/>
</dbReference>
<keyword evidence="2" id="KW-0489">Methyltransferase</keyword>
<gene>
    <name evidence="2" type="primary">prmC_1</name>
    <name evidence="2" type="ORF">BN1051_01025</name>
</gene>
<evidence type="ECO:0000259" key="1">
    <source>
        <dbReference type="Pfam" id="PF13649"/>
    </source>
</evidence>
<dbReference type="GO" id="GO:0032259">
    <property type="term" value="P:methylation"/>
    <property type="evidence" value="ECO:0007669"/>
    <property type="project" value="UniProtKB-KW"/>
</dbReference>
<dbReference type="PATRIC" id="fig|1461584.3.peg.1017"/>